<keyword evidence="5 10" id="KW-0547">Nucleotide-binding</keyword>
<dbReference type="GO" id="GO:0005524">
    <property type="term" value="F:ATP binding"/>
    <property type="evidence" value="ECO:0007669"/>
    <property type="project" value="UniProtKB-UniRule"/>
</dbReference>
<comment type="subcellular location">
    <subcellularLocation>
        <location evidence="1 10">Cytoplasm</location>
    </subcellularLocation>
</comment>
<dbReference type="PANTHER" id="PTHR30075:SF2">
    <property type="entry name" value="GLYCINE--TRNA LIGASE, CHLOROPLASTIC_MITOCHONDRIAL 2"/>
    <property type="match status" value="1"/>
</dbReference>
<evidence type="ECO:0000313" key="14">
    <source>
        <dbReference type="Proteomes" id="UP000809273"/>
    </source>
</evidence>
<gene>
    <name evidence="10" type="primary">glyS</name>
    <name evidence="13" type="ORF">JW984_14715</name>
</gene>
<evidence type="ECO:0000256" key="5">
    <source>
        <dbReference type="ARBA" id="ARBA00022741"/>
    </source>
</evidence>
<comment type="similarity">
    <text evidence="2 10">Belongs to the class-II aminoacyl-tRNA synthetase family.</text>
</comment>
<reference evidence="13" key="2">
    <citation type="submission" date="2021-01" db="EMBL/GenBank/DDBJ databases">
        <authorList>
            <person name="Hahn C.R."/>
            <person name="Youssef N.H."/>
            <person name="Elshahed M."/>
        </authorList>
    </citation>
    <scope>NUCLEOTIDE SEQUENCE</scope>
    <source>
        <strain evidence="13">Zod_Metabat.24</strain>
    </source>
</reference>
<dbReference type="GO" id="GO:0004820">
    <property type="term" value="F:glycine-tRNA ligase activity"/>
    <property type="evidence" value="ECO:0007669"/>
    <property type="project" value="UniProtKB-UniRule"/>
</dbReference>
<evidence type="ECO:0000259" key="12">
    <source>
        <dbReference type="Pfam" id="PF05746"/>
    </source>
</evidence>
<evidence type="ECO:0000256" key="1">
    <source>
        <dbReference type="ARBA" id="ARBA00004496"/>
    </source>
</evidence>
<evidence type="ECO:0000256" key="3">
    <source>
        <dbReference type="ARBA" id="ARBA00022490"/>
    </source>
</evidence>
<dbReference type="Pfam" id="PF05746">
    <property type="entry name" value="DALR_1"/>
    <property type="match status" value="1"/>
</dbReference>
<dbReference type="PRINTS" id="PR01045">
    <property type="entry name" value="TRNASYNTHGB"/>
</dbReference>
<evidence type="ECO:0000256" key="11">
    <source>
        <dbReference type="SAM" id="MobiDB-lite"/>
    </source>
</evidence>
<dbReference type="PROSITE" id="PS50861">
    <property type="entry name" value="AA_TRNA_LIGASE_II_GLYAB"/>
    <property type="match status" value="1"/>
</dbReference>
<feature type="region of interest" description="Disordered" evidence="11">
    <location>
        <begin position="64"/>
        <end position="86"/>
    </location>
</feature>
<evidence type="ECO:0000256" key="7">
    <source>
        <dbReference type="ARBA" id="ARBA00022917"/>
    </source>
</evidence>
<organism evidence="13 14">
    <name type="scientific">Candidatus Zymogenus saltonus</name>
    <dbReference type="NCBI Taxonomy" id="2844893"/>
    <lineage>
        <taxon>Bacteria</taxon>
        <taxon>Deltaproteobacteria</taxon>
        <taxon>Candidatus Zymogenia</taxon>
        <taxon>Candidatus Zymogeniales</taxon>
        <taxon>Candidatus Zymogenaceae</taxon>
        <taxon>Candidatus Zymogenus</taxon>
    </lineage>
</organism>
<dbReference type="InterPro" id="IPR015944">
    <property type="entry name" value="Gly-tRNA-synth_bsu"/>
</dbReference>
<keyword evidence="6 10" id="KW-0067">ATP-binding</keyword>
<evidence type="ECO:0000256" key="8">
    <source>
        <dbReference type="ARBA" id="ARBA00023146"/>
    </source>
</evidence>
<feature type="domain" description="DALR anticodon binding" evidence="12">
    <location>
        <begin position="584"/>
        <end position="682"/>
    </location>
</feature>
<dbReference type="SUPFAM" id="SSF109604">
    <property type="entry name" value="HD-domain/PDEase-like"/>
    <property type="match status" value="1"/>
</dbReference>
<keyword evidence="4 10" id="KW-0436">Ligase</keyword>
<protein>
    <recommendedName>
        <fullName evidence="10">Glycine--tRNA ligase beta subunit</fullName>
        <ecNumber evidence="10">6.1.1.14</ecNumber>
    </recommendedName>
    <alternativeName>
        <fullName evidence="10">Glycyl-tRNA synthetase beta subunit</fullName>
        <shortName evidence="10">GlyRS</shortName>
    </alternativeName>
</protein>
<evidence type="ECO:0000256" key="6">
    <source>
        <dbReference type="ARBA" id="ARBA00022840"/>
    </source>
</evidence>
<dbReference type="HAMAP" id="MF_00255">
    <property type="entry name" value="Gly_tRNA_synth_beta"/>
    <property type="match status" value="1"/>
</dbReference>
<dbReference type="PANTHER" id="PTHR30075">
    <property type="entry name" value="GLYCYL-TRNA SYNTHETASE"/>
    <property type="match status" value="1"/>
</dbReference>
<accession>A0A9D8KH49</accession>
<name>A0A9D8KH49_9DELT</name>
<dbReference type="Proteomes" id="UP000809273">
    <property type="component" value="Unassembled WGS sequence"/>
</dbReference>
<dbReference type="EMBL" id="JAFGIX010000080">
    <property type="protein sequence ID" value="MBN1574447.1"/>
    <property type="molecule type" value="Genomic_DNA"/>
</dbReference>
<dbReference type="AlphaFoldDB" id="A0A9D8KH49"/>
<comment type="subunit">
    <text evidence="10">Tetramer of two alpha and two beta subunits.</text>
</comment>
<dbReference type="GO" id="GO:0006420">
    <property type="term" value="P:arginyl-tRNA aminoacylation"/>
    <property type="evidence" value="ECO:0007669"/>
    <property type="project" value="InterPro"/>
</dbReference>
<evidence type="ECO:0000313" key="13">
    <source>
        <dbReference type="EMBL" id="MBN1574447.1"/>
    </source>
</evidence>
<proteinExistence type="inferred from homology"/>
<evidence type="ECO:0000256" key="9">
    <source>
        <dbReference type="ARBA" id="ARBA00047937"/>
    </source>
</evidence>
<dbReference type="EC" id="6.1.1.14" evidence="10"/>
<dbReference type="InterPro" id="IPR006194">
    <property type="entry name" value="Gly-tRNA-synth_heterodimer"/>
</dbReference>
<evidence type="ECO:0000256" key="10">
    <source>
        <dbReference type="HAMAP-Rule" id="MF_00255"/>
    </source>
</evidence>
<keyword evidence="7 10" id="KW-0648">Protein biosynthesis</keyword>
<reference evidence="13" key="1">
    <citation type="journal article" date="2021" name="Environ. Microbiol.">
        <title>Genomic characterization of three novel Desulfobacterota classes expand the metabolic and phylogenetic diversity of the phylum.</title>
        <authorList>
            <person name="Murphy C.L."/>
            <person name="Biggerstaff J."/>
            <person name="Eichhorn A."/>
            <person name="Ewing E."/>
            <person name="Shahan R."/>
            <person name="Soriano D."/>
            <person name="Stewart S."/>
            <person name="VanMol K."/>
            <person name="Walker R."/>
            <person name="Walters P."/>
            <person name="Elshahed M.S."/>
            <person name="Youssef N.H."/>
        </authorList>
    </citation>
    <scope>NUCLEOTIDE SEQUENCE</scope>
    <source>
        <strain evidence="13">Zod_Metabat.24</strain>
    </source>
</reference>
<keyword evidence="3 10" id="KW-0963">Cytoplasm</keyword>
<comment type="catalytic activity">
    <reaction evidence="9 10">
        <text>tRNA(Gly) + glycine + ATP = glycyl-tRNA(Gly) + AMP + diphosphate</text>
        <dbReference type="Rhea" id="RHEA:16013"/>
        <dbReference type="Rhea" id="RHEA-COMP:9664"/>
        <dbReference type="Rhea" id="RHEA-COMP:9683"/>
        <dbReference type="ChEBI" id="CHEBI:30616"/>
        <dbReference type="ChEBI" id="CHEBI:33019"/>
        <dbReference type="ChEBI" id="CHEBI:57305"/>
        <dbReference type="ChEBI" id="CHEBI:78442"/>
        <dbReference type="ChEBI" id="CHEBI:78522"/>
        <dbReference type="ChEBI" id="CHEBI:456215"/>
        <dbReference type="EC" id="6.1.1.14"/>
    </reaction>
</comment>
<evidence type="ECO:0000256" key="4">
    <source>
        <dbReference type="ARBA" id="ARBA00022598"/>
    </source>
</evidence>
<dbReference type="NCBIfam" id="TIGR00211">
    <property type="entry name" value="glyS"/>
    <property type="match status" value="1"/>
</dbReference>
<dbReference type="Pfam" id="PF02092">
    <property type="entry name" value="tRNA_synt_2f"/>
    <property type="match status" value="1"/>
</dbReference>
<dbReference type="InterPro" id="IPR008909">
    <property type="entry name" value="DALR_anticod-bd"/>
</dbReference>
<keyword evidence="8 10" id="KW-0030">Aminoacyl-tRNA synthetase</keyword>
<evidence type="ECO:0000256" key="2">
    <source>
        <dbReference type="ARBA" id="ARBA00008226"/>
    </source>
</evidence>
<comment type="caution">
    <text evidence="13">The sequence shown here is derived from an EMBL/GenBank/DDBJ whole genome shotgun (WGS) entry which is preliminary data.</text>
</comment>
<dbReference type="GO" id="GO:0005829">
    <property type="term" value="C:cytosol"/>
    <property type="evidence" value="ECO:0007669"/>
    <property type="project" value="TreeGrafter"/>
</dbReference>
<dbReference type="GO" id="GO:0006426">
    <property type="term" value="P:glycyl-tRNA aminoacylation"/>
    <property type="evidence" value="ECO:0007669"/>
    <property type="project" value="UniProtKB-UniRule"/>
</dbReference>
<dbReference type="GO" id="GO:0004814">
    <property type="term" value="F:arginine-tRNA ligase activity"/>
    <property type="evidence" value="ECO:0007669"/>
    <property type="project" value="InterPro"/>
</dbReference>
<sequence length="695" mass="77114">MSGELLIEIGTEEIPAGFVPVALEAMERILTDLLSQYRIGISGKIRTIGTPRRLTVTAVGLDKSQSPRRTEKIGPPASKAFDENGKPNKMAEGFAKGQGVKVEDLVRIETDKGEYLAAVIEDAGRPTVELLPEMIERLIGEIPFKKSMRWMNLDVRFGRPVHWILALFDGAVVPVSFGNVKSGDKTRGHRFMAPGEIAVKDFVDYLKKLEKAFVVCDPEERKKIIEEGVGDVAKAFGGAPLPNPELVDEVVYLTEFPVAVGGSFPKEYLKLPVDVLVTSMRSHQRYFGVVDKGGKLLPHFVTVSNTKAKDNGVVSRGNERVLVARLEDAKFYFEEDTKVPLKNRVEDLKGVVFHSKLGTSYEKVMRFRELSGWLADKILPEKKEAVMEAAYLAKADLDTGMVQEFPSLQGKIGREYALRDGIAPEIAEAIYEHYMPVGARDDIPKGEIGTIVSLSDKMDTICGFFGVGMTPTGTADPYALRRSVIAIINIILGKGIRLSLVDFIDRSIEILEGKATRGRDELKADVADFFRGRLAVLLADTGFPQDVVDAVLTVSIDDLVLVKKRAEAIMVWKKRPEFSDLATSIKRVGNIIKGKDAEEGAGDVDEKLLAESAERELLKRLEEVEKGVGALIVEEKYNEAVGKLLELKGPIDKFFDDVMVMDENPDVRQNRLSILGRIKWLFMNICDFQKIEQEK</sequence>